<keyword evidence="3 4" id="KW-0975">Bacterial flagellum</keyword>
<dbReference type="InterPro" id="IPR053967">
    <property type="entry name" value="LlgE_F_G-like_D1"/>
</dbReference>
<comment type="caution">
    <text evidence="7">The sequence shown here is derived from an EMBL/GenBank/DDBJ whole genome shotgun (WGS) entry which is preliminary data.</text>
</comment>
<feature type="domain" description="Flagellar basal-body/hook protein C-terminal" evidence="5">
    <location>
        <begin position="203"/>
        <end position="246"/>
    </location>
</feature>
<keyword evidence="8" id="KW-1185">Reference proteome</keyword>
<dbReference type="Proteomes" id="UP000806285">
    <property type="component" value="Unassembled WGS sequence"/>
</dbReference>
<reference evidence="7 8" key="1">
    <citation type="submission" date="2020-10" db="EMBL/GenBank/DDBJ databases">
        <title>Ramlibacter sp. HM2 16S ribosomal RNA gene Genome sequencing and assembly.</title>
        <authorList>
            <person name="Kang M."/>
        </authorList>
    </citation>
    <scope>NUCLEOTIDE SEQUENCE [LARGE SCALE GENOMIC DNA]</scope>
    <source>
        <strain evidence="7 8">HM2</strain>
    </source>
</reference>
<sequence>MNEILALTLHSLHQDMAKVDRVAFNLANAQTTGYKREVLLDVPFARRVEAAAGQAAGAATAPATTVHVDQKPGTLKATGQSLDVALAGPGWFEVMTPEGVAYTRQGNFRLDAQGRLVTQQGHPVMGVGGEIQLPHDVPVVDAEGRVFEGALPGGVPARPHAEAVAQLKIVRFDAQAPVQRLGDGLVTVAGETSLIAAGEADVRQGFLENSNVSSMHEMVQLMQSMRHFETMQKVALGYDEMLGTAVRKLGETS</sequence>
<dbReference type="RefSeq" id="WP_193675826.1">
    <property type="nucleotide sequence ID" value="NZ_JADDIV010000002.1"/>
</dbReference>
<dbReference type="InterPro" id="IPR020013">
    <property type="entry name" value="Flagellar_FlgE/F/G"/>
</dbReference>
<dbReference type="Pfam" id="PF06429">
    <property type="entry name" value="Flg_bbr_C"/>
    <property type="match status" value="1"/>
</dbReference>
<dbReference type="SUPFAM" id="SSF117143">
    <property type="entry name" value="Flagellar hook protein flgE"/>
    <property type="match status" value="1"/>
</dbReference>
<comment type="similarity">
    <text evidence="2 4">Belongs to the flagella basal body rod proteins family.</text>
</comment>
<dbReference type="InterPro" id="IPR037925">
    <property type="entry name" value="FlgE/F/G-like"/>
</dbReference>
<dbReference type="EMBL" id="JADDIV010000002">
    <property type="protein sequence ID" value="MBE7367202.1"/>
    <property type="molecule type" value="Genomic_DNA"/>
</dbReference>
<keyword evidence="7" id="KW-0282">Flagellum</keyword>
<comment type="subcellular location">
    <subcellularLocation>
        <location evidence="1 4">Bacterial flagellum basal body</location>
    </subcellularLocation>
</comment>
<evidence type="ECO:0000313" key="7">
    <source>
        <dbReference type="EMBL" id="MBE7367202.1"/>
    </source>
</evidence>
<dbReference type="NCBIfam" id="TIGR03506">
    <property type="entry name" value="FlgEFG_subfam"/>
    <property type="match status" value="1"/>
</dbReference>
<organism evidence="7 8">
    <name type="scientific">Ramlibacter pallidus</name>
    <dbReference type="NCBI Taxonomy" id="2780087"/>
    <lineage>
        <taxon>Bacteria</taxon>
        <taxon>Pseudomonadati</taxon>
        <taxon>Pseudomonadota</taxon>
        <taxon>Betaproteobacteria</taxon>
        <taxon>Burkholderiales</taxon>
        <taxon>Comamonadaceae</taxon>
        <taxon>Ramlibacter</taxon>
    </lineage>
</organism>
<protein>
    <submittedName>
        <fullName evidence="7">Flagellar hook-basal body protein</fullName>
    </submittedName>
</protein>
<accession>A0ABR9S2C6</accession>
<evidence type="ECO:0000313" key="8">
    <source>
        <dbReference type="Proteomes" id="UP000806285"/>
    </source>
</evidence>
<dbReference type="PANTHER" id="PTHR30435:SF19">
    <property type="entry name" value="FLAGELLAR BASAL-BODY ROD PROTEIN FLGG"/>
    <property type="match status" value="1"/>
</dbReference>
<evidence type="ECO:0000259" key="6">
    <source>
        <dbReference type="Pfam" id="PF22692"/>
    </source>
</evidence>
<feature type="domain" description="Flagellar hook protein FlgE/F/G-like D1" evidence="6">
    <location>
        <begin position="85"/>
        <end position="138"/>
    </location>
</feature>
<evidence type="ECO:0000256" key="3">
    <source>
        <dbReference type="ARBA" id="ARBA00023143"/>
    </source>
</evidence>
<gene>
    <name evidence="7" type="ORF">IM787_06480</name>
</gene>
<evidence type="ECO:0000256" key="1">
    <source>
        <dbReference type="ARBA" id="ARBA00004117"/>
    </source>
</evidence>
<dbReference type="Pfam" id="PF22692">
    <property type="entry name" value="LlgE_F_G_D1"/>
    <property type="match status" value="1"/>
</dbReference>
<dbReference type="PANTHER" id="PTHR30435">
    <property type="entry name" value="FLAGELLAR PROTEIN"/>
    <property type="match status" value="1"/>
</dbReference>
<keyword evidence="7" id="KW-0969">Cilium</keyword>
<keyword evidence="7" id="KW-0966">Cell projection</keyword>
<evidence type="ECO:0000256" key="4">
    <source>
        <dbReference type="RuleBase" id="RU362116"/>
    </source>
</evidence>
<evidence type="ECO:0000259" key="5">
    <source>
        <dbReference type="Pfam" id="PF06429"/>
    </source>
</evidence>
<evidence type="ECO:0000256" key="2">
    <source>
        <dbReference type="ARBA" id="ARBA00009677"/>
    </source>
</evidence>
<name>A0ABR9S2C6_9BURK</name>
<dbReference type="InterPro" id="IPR010930">
    <property type="entry name" value="Flg_bb/hook_C_dom"/>
</dbReference>
<proteinExistence type="inferred from homology"/>